<protein>
    <submittedName>
        <fullName evidence="1">Uncharacterized protein</fullName>
    </submittedName>
</protein>
<gene>
    <name evidence="1" type="ORF">HZH68_015003</name>
</gene>
<evidence type="ECO:0000313" key="2">
    <source>
        <dbReference type="Proteomes" id="UP000617340"/>
    </source>
</evidence>
<proteinExistence type="predicted"/>
<dbReference type="EMBL" id="JACSDZ010000019">
    <property type="protein sequence ID" value="KAF7383154.1"/>
    <property type="molecule type" value="Genomic_DNA"/>
</dbReference>
<name>A0A834J7D1_VESGE</name>
<dbReference type="Proteomes" id="UP000617340">
    <property type="component" value="Unassembled WGS sequence"/>
</dbReference>
<comment type="caution">
    <text evidence="1">The sequence shown here is derived from an EMBL/GenBank/DDBJ whole genome shotgun (WGS) entry which is preliminary data.</text>
</comment>
<evidence type="ECO:0000313" key="1">
    <source>
        <dbReference type="EMBL" id="KAF7383154.1"/>
    </source>
</evidence>
<organism evidence="1 2">
    <name type="scientific">Vespula germanica</name>
    <name type="common">German yellow jacket</name>
    <name type="synonym">Paravespula germanica</name>
    <dbReference type="NCBI Taxonomy" id="30212"/>
    <lineage>
        <taxon>Eukaryota</taxon>
        <taxon>Metazoa</taxon>
        <taxon>Ecdysozoa</taxon>
        <taxon>Arthropoda</taxon>
        <taxon>Hexapoda</taxon>
        <taxon>Insecta</taxon>
        <taxon>Pterygota</taxon>
        <taxon>Neoptera</taxon>
        <taxon>Endopterygota</taxon>
        <taxon>Hymenoptera</taxon>
        <taxon>Apocrita</taxon>
        <taxon>Aculeata</taxon>
        <taxon>Vespoidea</taxon>
        <taxon>Vespidae</taxon>
        <taxon>Vespinae</taxon>
        <taxon>Vespula</taxon>
    </lineage>
</organism>
<sequence length="141" mass="16111">MQEEEEENFSGFACSRIDTNRELFQRRHPSSPLTRRLFHHSPRTRSILSLTGLVIWPANVRWASHQRRSAALRASFAIEDQVLPFVSKPSFSHETYASDRFLFSKGVHAAVLRTDNDIPPDSLKQASHYSVARFSGNDGNR</sequence>
<reference evidence="1" key="1">
    <citation type="journal article" date="2020" name="G3 (Bethesda)">
        <title>High-Quality Assemblies for Three Invasive Social Wasps from the &lt;i&gt;Vespula&lt;/i&gt; Genus.</title>
        <authorList>
            <person name="Harrop T.W.R."/>
            <person name="Guhlin J."/>
            <person name="McLaughlin G.M."/>
            <person name="Permina E."/>
            <person name="Stockwell P."/>
            <person name="Gilligan J."/>
            <person name="Le Lec M.F."/>
            <person name="Gruber M.A.M."/>
            <person name="Quinn O."/>
            <person name="Lovegrove M."/>
            <person name="Duncan E.J."/>
            <person name="Remnant E.J."/>
            <person name="Van Eeckhoven J."/>
            <person name="Graham B."/>
            <person name="Knapp R.A."/>
            <person name="Langford K.W."/>
            <person name="Kronenberg Z."/>
            <person name="Press M.O."/>
            <person name="Eacker S.M."/>
            <person name="Wilson-Rankin E.E."/>
            <person name="Purcell J."/>
            <person name="Lester P.J."/>
            <person name="Dearden P.K."/>
        </authorList>
    </citation>
    <scope>NUCLEOTIDE SEQUENCE</scope>
    <source>
        <strain evidence="1">Linc-1</strain>
    </source>
</reference>
<keyword evidence="2" id="KW-1185">Reference proteome</keyword>
<dbReference type="AlphaFoldDB" id="A0A834J7D1"/>
<accession>A0A834J7D1</accession>